<keyword evidence="6" id="KW-0677">Repeat</keyword>
<protein>
    <recommendedName>
        <fullName evidence="13">TIR domain-containing protein</fullName>
    </recommendedName>
</protein>
<evidence type="ECO:0000313" key="14">
    <source>
        <dbReference type="EMBL" id="KAL3866579.1"/>
    </source>
</evidence>
<dbReference type="SMART" id="SM00082">
    <property type="entry name" value="LRRCT"/>
    <property type="match status" value="2"/>
</dbReference>
<keyword evidence="10" id="KW-0325">Glycoprotein</keyword>
<dbReference type="PANTHER" id="PTHR24365:SF541">
    <property type="entry name" value="PROTEIN TOLL-RELATED"/>
    <property type="match status" value="1"/>
</dbReference>
<dbReference type="GO" id="GO:0016020">
    <property type="term" value="C:membrane"/>
    <property type="evidence" value="ECO:0007669"/>
    <property type="project" value="UniProtKB-SubCell"/>
</dbReference>
<evidence type="ECO:0000256" key="1">
    <source>
        <dbReference type="ARBA" id="ARBA00004479"/>
    </source>
</evidence>
<dbReference type="Pfam" id="PF13855">
    <property type="entry name" value="LRR_8"/>
    <property type="match status" value="1"/>
</dbReference>
<feature type="domain" description="TIR" evidence="13">
    <location>
        <begin position="525"/>
        <end position="650"/>
    </location>
</feature>
<dbReference type="InterPro" id="IPR003591">
    <property type="entry name" value="Leu-rich_rpt_typical-subtyp"/>
</dbReference>
<evidence type="ECO:0000256" key="6">
    <source>
        <dbReference type="ARBA" id="ARBA00022737"/>
    </source>
</evidence>
<evidence type="ECO:0000313" key="15">
    <source>
        <dbReference type="Proteomes" id="UP001634394"/>
    </source>
</evidence>
<accession>A0ABD3VY94</accession>
<feature type="signal peptide" evidence="12">
    <location>
        <begin position="1"/>
        <end position="17"/>
    </location>
</feature>
<dbReference type="AlphaFoldDB" id="A0ABD3VY94"/>
<organism evidence="14 15">
    <name type="scientific">Sinanodonta woodiana</name>
    <name type="common">Chinese pond mussel</name>
    <name type="synonym">Anodonta woodiana</name>
    <dbReference type="NCBI Taxonomy" id="1069815"/>
    <lineage>
        <taxon>Eukaryota</taxon>
        <taxon>Metazoa</taxon>
        <taxon>Spiralia</taxon>
        <taxon>Lophotrochozoa</taxon>
        <taxon>Mollusca</taxon>
        <taxon>Bivalvia</taxon>
        <taxon>Autobranchia</taxon>
        <taxon>Heteroconchia</taxon>
        <taxon>Palaeoheterodonta</taxon>
        <taxon>Unionida</taxon>
        <taxon>Unionoidea</taxon>
        <taxon>Unionidae</taxon>
        <taxon>Unioninae</taxon>
        <taxon>Sinanodonta</taxon>
    </lineage>
</organism>
<dbReference type="SUPFAM" id="SSF52200">
    <property type="entry name" value="Toll/Interleukin receptor TIR domain"/>
    <property type="match status" value="1"/>
</dbReference>
<dbReference type="PROSITE" id="PS51450">
    <property type="entry name" value="LRR"/>
    <property type="match status" value="1"/>
</dbReference>
<comment type="subcellular location">
    <subcellularLocation>
        <location evidence="1">Membrane</location>
        <topology evidence="1">Single-pass type I membrane protein</topology>
    </subcellularLocation>
</comment>
<keyword evidence="7 11" id="KW-1133">Transmembrane helix</keyword>
<keyword evidence="3" id="KW-0433">Leucine-rich repeat</keyword>
<reference evidence="14 15" key="1">
    <citation type="submission" date="2024-11" db="EMBL/GenBank/DDBJ databases">
        <title>Chromosome-level genome assembly of the freshwater bivalve Anodonta woodiana.</title>
        <authorList>
            <person name="Chen X."/>
        </authorList>
    </citation>
    <scope>NUCLEOTIDE SEQUENCE [LARGE SCALE GENOMIC DNA]</scope>
    <source>
        <strain evidence="14">MN2024</strain>
        <tissue evidence="14">Gills</tissue>
    </source>
</reference>
<gene>
    <name evidence="14" type="ORF">ACJMK2_043867</name>
</gene>
<dbReference type="Proteomes" id="UP001634394">
    <property type="component" value="Unassembled WGS sequence"/>
</dbReference>
<dbReference type="Pfam" id="PF13676">
    <property type="entry name" value="TIR_2"/>
    <property type="match status" value="1"/>
</dbReference>
<evidence type="ECO:0000256" key="4">
    <source>
        <dbReference type="ARBA" id="ARBA00022692"/>
    </source>
</evidence>
<keyword evidence="9" id="KW-0675">Receptor</keyword>
<keyword evidence="8 11" id="KW-0472">Membrane</keyword>
<dbReference type="SMART" id="SM00369">
    <property type="entry name" value="LRR_TYP"/>
    <property type="match status" value="3"/>
</dbReference>
<feature type="transmembrane region" description="Helical" evidence="11">
    <location>
        <begin position="484"/>
        <end position="507"/>
    </location>
</feature>
<dbReference type="Gene3D" id="3.40.50.10140">
    <property type="entry name" value="Toll/interleukin-1 receptor homology (TIR) domain"/>
    <property type="match status" value="1"/>
</dbReference>
<feature type="chain" id="PRO_5044896491" description="TIR domain-containing protein" evidence="12">
    <location>
        <begin position="18"/>
        <end position="702"/>
    </location>
</feature>
<evidence type="ECO:0000256" key="10">
    <source>
        <dbReference type="ARBA" id="ARBA00023180"/>
    </source>
</evidence>
<evidence type="ECO:0000259" key="13">
    <source>
        <dbReference type="PROSITE" id="PS50104"/>
    </source>
</evidence>
<dbReference type="EMBL" id="JBJQND010000009">
    <property type="protein sequence ID" value="KAL3866579.1"/>
    <property type="molecule type" value="Genomic_DNA"/>
</dbReference>
<evidence type="ECO:0000256" key="3">
    <source>
        <dbReference type="ARBA" id="ARBA00022614"/>
    </source>
</evidence>
<dbReference type="PROSITE" id="PS50104">
    <property type="entry name" value="TIR"/>
    <property type="match status" value="1"/>
</dbReference>
<comment type="similarity">
    <text evidence="2">Belongs to the Toll-like receptor family.</text>
</comment>
<dbReference type="PANTHER" id="PTHR24365">
    <property type="entry name" value="TOLL-LIKE RECEPTOR"/>
    <property type="match status" value="1"/>
</dbReference>
<evidence type="ECO:0000256" key="7">
    <source>
        <dbReference type="ARBA" id="ARBA00022989"/>
    </source>
</evidence>
<dbReference type="InterPro" id="IPR035897">
    <property type="entry name" value="Toll_tir_struct_dom_sf"/>
</dbReference>
<evidence type="ECO:0000256" key="11">
    <source>
        <dbReference type="SAM" id="Phobius"/>
    </source>
</evidence>
<comment type="caution">
    <text evidence="14">The sequence shown here is derived from an EMBL/GenBank/DDBJ whole genome shotgun (WGS) entry which is preliminary data.</text>
</comment>
<dbReference type="InterPro" id="IPR032675">
    <property type="entry name" value="LRR_dom_sf"/>
</dbReference>
<evidence type="ECO:0000256" key="8">
    <source>
        <dbReference type="ARBA" id="ARBA00023136"/>
    </source>
</evidence>
<dbReference type="InterPro" id="IPR001611">
    <property type="entry name" value="Leu-rich_rpt"/>
</dbReference>
<keyword evidence="4 11" id="KW-0812">Transmembrane</keyword>
<proteinExistence type="inferred from homology"/>
<dbReference type="SUPFAM" id="SSF52058">
    <property type="entry name" value="L domain-like"/>
    <property type="match status" value="1"/>
</dbReference>
<evidence type="ECO:0000256" key="12">
    <source>
        <dbReference type="SAM" id="SignalP"/>
    </source>
</evidence>
<evidence type="ECO:0000256" key="9">
    <source>
        <dbReference type="ARBA" id="ARBA00023170"/>
    </source>
</evidence>
<sequence length="702" mass="80157">MISVCTLLLAFLHSSFGYQGCLSGMPDLGKTFQLKQIEIEYTSVDGKSVVMIVDNNTNENDSMQLIHQYGVMAYFPANICNYSTLVKIDLLENKIRYISNISCLMGLEILNLKRNRLTRLSNTTFLGLTQLIALDVSENKIIEIEPYALVGLNLNISYIDASKNSLTSVDITNIVMSGPFCFRDFSNNQVSKLTNLEGIVLDTNKTYGPGIVTFQNNPFLTWPEFDKLGVANLVDLGALFDFGFNFEGANFTCDCKMEPFLSLAENVIKRIWRNVYDVKCANPPNLKGMSILNLTMNSQLDMFVCPINVENGCPIKCNCTEKSRQRMLIVDCHDLGLTTLPDHLPKTSFSYELNVCNNSISVLDARDYLKNVSVLKICNNELQRIDIGVIEVIKNITNLSLANNGGFLQSLPRSIQYLTADSLDLRNLTIFCDCDTIWISEWLQFRQVDSDTVYCHTESYGRIKAIAFKDVHGDKCKVKDFKTIIISICIAVVLLIIILTTVISYKFRYEIRILLRRQHNSVGKFQYDIYISFDENNDCLLRWVKQILVPFLDNCGYCTYLPMRDCLPGNINEEDAQNVLHETRCFLVIVSSSYLCQEGRPRTEIEWKYAWDLYVSDKHRKIVMINFDHLPASRVDPPKIKAFIRVRKALDFRNRDGMHLSDIDRAIGHGRKINRQCVSRPAFRARLLRHRPRVSVELSKLA</sequence>
<dbReference type="InterPro" id="IPR000483">
    <property type="entry name" value="Cys-rich_flank_reg_C"/>
</dbReference>
<dbReference type="Gene3D" id="3.80.10.10">
    <property type="entry name" value="Ribonuclease Inhibitor"/>
    <property type="match status" value="2"/>
</dbReference>
<keyword evidence="15" id="KW-1185">Reference proteome</keyword>
<evidence type="ECO:0000256" key="5">
    <source>
        <dbReference type="ARBA" id="ARBA00022729"/>
    </source>
</evidence>
<dbReference type="InterPro" id="IPR000157">
    <property type="entry name" value="TIR_dom"/>
</dbReference>
<name>A0ABD3VY94_SINWO</name>
<evidence type="ECO:0000256" key="2">
    <source>
        <dbReference type="ARBA" id="ARBA00009634"/>
    </source>
</evidence>
<keyword evidence="5 12" id="KW-0732">Signal</keyword>